<name>A0A0E3R1S6_METBA</name>
<dbReference type="AntiFam" id="ANF00057">
    <property type="entry name" value="Translation of E. coli type CRISPR repeat"/>
</dbReference>
<organism evidence="1 2">
    <name type="scientific">Methanosarcina barkeri 227</name>
    <dbReference type="NCBI Taxonomy" id="1434106"/>
    <lineage>
        <taxon>Archaea</taxon>
        <taxon>Methanobacteriati</taxon>
        <taxon>Methanobacteriota</taxon>
        <taxon>Stenosarchaea group</taxon>
        <taxon>Methanomicrobia</taxon>
        <taxon>Methanosarcinales</taxon>
        <taxon>Methanosarcinaceae</taxon>
        <taxon>Methanosarcina</taxon>
    </lineage>
</organism>
<evidence type="ECO:0000313" key="2">
    <source>
        <dbReference type="Proteomes" id="UP000033079"/>
    </source>
</evidence>
<dbReference type="AntiFam" id="ANF00006">
    <property type="entry name" value="Translation of CRISPR region"/>
</dbReference>
<evidence type="ECO:0000313" key="1">
    <source>
        <dbReference type="EMBL" id="AKB58145.1"/>
    </source>
</evidence>
<dbReference type="KEGG" id="mbar:MSBR2_1629"/>
<accession>A0A0E3R1S6</accession>
<gene>
    <name evidence="1" type="ORF">MSBR2_1629</name>
</gene>
<dbReference type="HOGENOM" id="CLU_2712774_0_0_2"/>
<proteinExistence type="predicted"/>
<sequence length="72" mass="7841">MGNSILSTSFAVDVPVHPHACGELKWDNYPRNGSLGSSPRLWGTLFLYIIQNPLQRFIPTPVGNSSQGNASQ</sequence>
<dbReference type="PATRIC" id="fig|1434106.5.peg.2095"/>
<dbReference type="Proteomes" id="UP000033079">
    <property type="component" value="Chromosome"/>
</dbReference>
<protein>
    <submittedName>
        <fullName evidence="1">Uncharacterized protein</fullName>
    </submittedName>
</protein>
<reference evidence="1 2" key="1">
    <citation type="submission" date="2014-07" db="EMBL/GenBank/DDBJ databases">
        <title>Methanogenic archaea and the global carbon cycle.</title>
        <authorList>
            <person name="Henriksen J.R."/>
            <person name="Luke J."/>
            <person name="Reinhart S."/>
            <person name="Benedict M.N."/>
            <person name="Youngblut N.D."/>
            <person name="Metcalf M.E."/>
            <person name="Whitaker R.J."/>
            <person name="Metcalf W.W."/>
        </authorList>
    </citation>
    <scope>NUCLEOTIDE SEQUENCE [LARGE SCALE GENOMIC DNA]</scope>
    <source>
        <strain evidence="1 2">227</strain>
    </source>
</reference>
<dbReference type="AlphaFoldDB" id="A0A0E3R1S6"/>
<dbReference type="EMBL" id="CP009530">
    <property type="protein sequence ID" value="AKB58145.1"/>
    <property type="molecule type" value="Genomic_DNA"/>
</dbReference>